<dbReference type="GO" id="GO:0006813">
    <property type="term" value="P:potassium ion transport"/>
    <property type="evidence" value="ECO:0007669"/>
    <property type="project" value="InterPro"/>
</dbReference>
<dbReference type="PANTHER" id="PTHR43833">
    <property type="entry name" value="POTASSIUM CHANNEL PROTEIN 2-RELATED-RELATED"/>
    <property type="match status" value="1"/>
</dbReference>
<feature type="transmembrane region" description="Helical" evidence="2">
    <location>
        <begin position="73"/>
        <end position="95"/>
    </location>
</feature>
<dbReference type="PROSITE" id="PS51201">
    <property type="entry name" value="RCK_N"/>
    <property type="match status" value="1"/>
</dbReference>
<dbReference type="RefSeq" id="WP_212922071.1">
    <property type="nucleotide sequence ID" value="NZ_BORP01000008.1"/>
</dbReference>
<dbReference type="GO" id="GO:0034220">
    <property type="term" value="P:monoatomic ion transmembrane transport"/>
    <property type="evidence" value="ECO:0007669"/>
    <property type="project" value="UniProtKB-KW"/>
</dbReference>
<protein>
    <submittedName>
        <fullName evidence="4">Potassium channel protein</fullName>
    </submittedName>
</protein>
<keyword evidence="4" id="KW-0407">Ion channel</keyword>
<keyword evidence="4" id="KW-0406">Ion transport</keyword>
<dbReference type="Pfam" id="PF02254">
    <property type="entry name" value="TrkA_N"/>
    <property type="match status" value="1"/>
</dbReference>
<dbReference type="InterPro" id="IPR050721">
    <property type="entry name" value="Trk_Ktr_HKT_K-transport"/>
</dbReference>
<dbReference type="Gene3D" id="3.30.70.1450">
    <property type="entry name" value="Regulator of K+ conductance, C-terminal domain"/>
    <property type="match status" value="1"/>
</dbReference>
<evidence type="ECO:0000259" key="3">
    <source>
        <dbReference type="PROSITE" id="PS51201"/>
    </source>
</evidence>
<keyword evidence="4" id="KW-0813">Transport</keyword>
<keyword evidence="2" id="KW-0472">Membrane</keyword>
<dbReference type="GO" id="GO:0005886">
    <property type="term" value="C:plasma membrane"/>
    <property type="evidence" value="ECO:0007669"/>
    <property type="project" value="UniProtKB-SubCell"/>
</dbReference>
<evidence type="ECO:0000313" key="4">
    <source>
        <dbReference type="EMBL" id="GIO28611.1"/>
    </source>
</evidence>
<comment type="caution">
    <text evidence="4">The sequence shown here is derived from an EMBL/GenBank/DDBJ whole genome shotgun (WGS) entry which is preliminary data.</text>
</comment>
<dbReference type="Gene3D" id="1.10.287.70">
    <property type="match status" value="1"/>
</dbReference>
<accession>A0A919X9P2</accession>
<feature type="domain" description="RCK N-terminal" evidence="3">
    <location>
        <begin position="114"/>
        <end position="245"/>
    </location>
</feature>
<evidence type="ECO:0000256" key="2">
    <source>
        <dbReference type="SAM" id="Phobius"/>
    </source>
</evidence>
<feature type="transmembrane region" description="Helical" evidence="2">
    <location>
        <begin position="49"/>
        <end position="66"/>
    </location>
</feature>
<dbReference type="InterPro" id="IPR003148">
    <property type="entry name" value="RCK_N"/>
</dbReference>
<dbReference type="Gene3D" id="3.40.50.720">
    <property type="entry name" value="NAD(P)-binding Rossmann-like Domain"/>
    <property type="match status" value="1"/>
</dbReference>
<dbReference type="SUPFAM" id="SSF81324">
    <property type="entry name" value="Voltage-gated potassium channels"/>
    <property type="match status" value="1"/>
</dbReference>
<keyword evidence="2" id="KW-1133">Transmembrane helix</keyword>
<name>A0A919X9P2_9BACI</name>
<dbReference type="Proteomes" id="UP000676917">
    <property type="component" value="Unassembled WGS sequence"/>
</dbReference>
<evidence type="ECO:0000256" key="1">
    <source>
        <dbReference type="ARBA" id="ARBA00004651"/>
    </source>
</evidence>
<keyword evidence="5" id="KW-1185">Reference proteome</keyword>
<dbReference type="SUPFAM" id="SSF116726">
    <property type="entry name" value="TrkA C-terminal domain-like"/>
    <property type="match status" value="1"/>
</dbReference>
<comment type="subcellular location">
    <subcellularLocation>
        <location evidence="1">Cell membrane</location>
        <topology evidence="1">Multi-pass membrane protein</topology>
    </subcellularLocation>
</comment>
<evidence type="ECO:0000313" key="5">
    <source>
        <dbReference type="Proteomes" id="UP000676917"/>
    </source>
</evidence>
<keyword evidence="2" id="KW-0812">Transmembrane</keyword>
<dbReference type="SUPFAM" id="SSF51735">
    <property type="entry name" value="NAD(P)-binding Rossmann-fold domains"/>
    <property type="match status" value="1"/>
</dbReference>
<dbReference type="Pfam" id="PF07885">
    <property type="entry name" value="Ion_trans_2"/>
    <property type="match status" value="1"/>
</dbReference>
<dbReference type="InterPro" id="IPR036721">
    <property type="entry name" value="RCK_C_sf"/>
</dbReference>
<feature type="transmembrane region" description="Helical" evidence="2">
    <location>
        <begin position="15"/>
        <end position="37"/>
    </location>
</feature>
<gene>
    <name evidence="4" type="primary">kch</name>
    <name evidence="4" type="ORF">J43TS3_32220</name>
</gene>
<dbReference type="InterPro" id="IPR036291">
    <property type="entry name" value="NAD(P)-bd_dom_sf"/>
</dbReference>
<reference evidence="4" key="1">
    <citation type="submission" date="2021-03" db="EMBL/GenBank/DDBJ databases">
        <title>Antimicrobial resistance genes in bacteria isolated from Japanese honey, and their potential for conferring macrolide and lincosamide resistance in the American foulbrood pathogen Paenibacillus larvae.</title>
        <authorList>
            <person name="Okamoto M."/>
            <person name="Kumagai M."/>
            <person name="Kanamori H."/>
            <person name="Takamatsu D."/>
        </authorList>
    </citation>
    <scope>NUCLEOTIDE SEQUENCE</scope>
    <source>
        <strain evidence="4">J43TS3</strain>
    </source>
</reference>
<dbReference type="PANTHER" id="PTHR43833:SF9">
    <property type="entry name" value="POTASSIUM CHANNEL PROTEIN YUGO-RELATED"/>
    <property type="match status" value="1"/>
</dbReference>
<dbReference type="EMBL" id="BORP01000008">
    <property type="protein sequence ID" value="GIO28611.1"/>
    <property type="molecule type" value="Genomic_DNA"/>
</dbReference>
<proteinExistence type="predicted"/>
<dbReference type="InterPro" id="IPR013099">
    <property type="entry name" value="K_chnl_dom"/>
</dbReference>
<sequence>MNIELFKHVYFRLPILVRLLVTVLLVMILFGAIIHFIEPNQFPTIFDGIWWAVVTGATVGYGDYVPLSTAGRIVGIILILTGGGLITFYITQFAATTVQHENDLSHGKVAYKGTKHFILIGWNEKTRILIQRALKLDPKLEIVLIDQTLTSISYQHFPIHFIHGDPTDDYILQKANIRDAIRVIITADNHRNEKQADNYSILTTVAVRGNHPDIPILVEILSSNQIDNAIRAGASTILRPNDFMSTLLFHEIFHNKSNPFESIIQLLKTQKFKQIHVLEEYYHKSFLEVSTALHVKQYLVLGILRDNEWHMNPPPSTPLQEGDILITLVPWRH</sequence>
<organism evidence="4 5">
    <name type="scientific">Ornithinibacillus bavariensis</name>
    <dbReference type="NCBI Taxonomy" id="545502"/>
    <lineage>
        <taxon>Bacteria</taxon>
        <taxon>Bacillati</taxon>
        <taxon>Bacillota</taxon>
        <taxon>Bacilli</taxon>
        <taxon>Bacillales</taxon>
        <taxon>Bacillaceae</taxon>
        <taxon>Ornithinibacillus</taxon>
    </lineage>
</organism>
<dbReference type="AlphaFoldDB" id="A0A919X9P2"/>